<dbReference type="Proteomes" id="UP000478052">
    <property type="component" value="Unassembled WGS sequence"/>
</dbReference>
<dbReference type="GO" id="GO:0005634">
    <property type="term" value="C:nucleus"/>
    <property type="evidence" value="ECO:0007669"/>
    <property type="project" value="TreeGrafter"/>
</dbReference>
<dbReference type="SUPFAM" id="SSF53335">
    <property type="entry name" value="S-adenosyl-L-methionine-dependent methyltransferases"/>
    <property type="match status" value="1"/>
</dbReference>
<dbReference type="GO" id="GO:0071164">
    <property type="term" value="F:RNA cap trimethylguanosine synthase activity"/>
    <property type="evidence" value="ECO:0007669"/>
    <property type="project" value="TreeGrafter"/>
</dbReference>
<comment type="similarity">
    <text evidence="2">Belongs to the methyltransferase superfamily. Trimethylguanosine synthase family.</text>
</comment>
<keyword evidence="9" id="KW-1185">Reference proteome</keyword>
<organism evidence="8 9">
    <name type="scientific">Aphis craccivora</name>
    <name type="common">Cowpea aphid</name>
    <dbReference type="NCBI Taxonomy" id="307492"/>
    <lineage>
        <taxon>Eukaryota</taxon>
        <taxon>Metazoa</taxon>
        <taxon>Ecdysozoa</taxon>
        <taxon>Arthropoda</taxon>
        <taxon>Hexapoda</taxon>
        <taxon>Insecta</taxon>
        <taxon>Pterygota</taxon>
        <taxon>Neoptera</taxon>
        <taxon>Paraneoptera</taxon>
        <taxon>Hemiptera</taxon>
        <taxon>Sternorrhyncha</taxon>
        <taxon>Aphidomorpha</taxon>
        <taxon>Aphidoidea</taxon>
        <taxon>Aphididae</taxon>
        <taxon>Aphidini</taxon>
        <taxon>Aphis</taxon>
        <taxon>Aphis</taxon>
    </lineage>
</organism>
<evidence type="ECO:0000256" key="3">
    <source>
        <dbReference type="ARBA" id="ARBA00047418"/>
    </source>
</evidence>
<comment type="caution">
    <text evidence="8">The sequence shown here is derived from an EMBL/GenBank/DDBJ whole genome shotgun (WGS) entry which is preliminary data.</text>
</comment>
<accession>A0A6G0ZF77</accession>
<dbReference type="OrthoDB" id="6619622at2759"/>
<dbReference type="Pfam" id="PF09445">
    <property type="entry name" value="Methyltransf_15"/>
    <property type="match status" value="1"/>
</dbReference>
<evidence type="ECO:0000313" key="9">
    <source>
        <dbReference type="Proteomes" id="UP000478052"/>
    </source>
</evidence>
<name>A0A6G0ZF77_APHCR</name>
<comment type="catalytic activity">
    <reaction evidence="6">
        <text>a 5'-end (N(7)-methyl 5'-triphosphoguanosine)-ribonucleoside in snRNA + S-adenosyl-L-methionine = a 5'-end (N(2),N(7)-dimethyl 5'-triphosphoguanosine)-ribonucleoside in snRNA + S-adenosyl-L-homocysteine + H(+)</text>
        <dbReference type="Rhea" id="RHEA:78471"/>
        <dbReference type="Rhea" id="RHEA-COMP:19085"/>
        <dbReference type="Rhea" id="RHEA-COMP:19087"/>
        <dbReference type="ChEBI" id="CHEBI:15378"/>
        <dbReference type="ChEBI" id="CHEBI:57856"/>
        <dbReference type="ChEBI" id="CHEBI:59789"/>
        <dbReference type="ChEBI" id="CHEBI:156461"/>
        <dbReference type="ChEBI" id="CHEBI:172880"/>
    </reaction>
    <physiologicalReaction direction="left-to-right" evidence="6">
        <dbReference type="Rhea" id="RHEA:78472"/>
    </physiologicalReaction>
</comment>
<sequence length="393" mass="45763">MLVFKEEKDLFILYDWNFKKFIFKILPTFSLHITFLHYIITRVPCVTCLELLLSNLLKVYDKEVHKINAALKNIGLVVCNSNSRQYYMEPLQIYYHKNNIASYSPNRNCYSPKSDNSLDSPHIYYCEESDKKSVSSKLPLEKKFHINVDENRNIYQDRPITPKSTGRIHREKKYSLRLSNRRRFSNKYWTMRHMLFSKFEHGILLDDESFYSVCPEILSYHIAKRCKNDIALDPFCGAGGNIIQLAFTSKLVIAVDIDPYKIKLAQNNAKIYGVADKIEFIVGNFFEISSMLRADVVCMSPPWGGPEYLIDNSFSITSMCKNYEFGGFTIFDIVKNIAPNIAFHMPKTTNIFECLWLARFLGRVEVQQNIINQKINSITAFYGDFVDLTNNDY</sequence>
<dbReference type="InterPro" id="IPR029063">
    <property type="entry name" value="SAM-dependent_MTases_sf"/>
</dbReference>
<dbReference type="EMBL" id="VUJU01000618">
    <property type="protein sequence ID" value="KAF0769305.1"/>
    <property type="molecule type" value="Genomic_DNA"/>
</dbReference>
<comment type="catalytic activity">
    <reaction evidence="3">
        <text>a 5'-end (N(2),N(7)-dimethyl 5'-triphosphoguanosine)-ribonucleoside in snoRNA + S-adenosyl-L-methionine = a 5'-end (N(2),N(2),N(7)-trimethyl 5'-triphosphoguanosine)-ribonucleoside in snoRNA + S-adenosyl-L-homocysteine + H(+)</text>
        <dbReference type="Rhea" id="RHEA:78507"/>
        <dbReference type="Rhea" id="RHEA-COMP:19088"/>
        <dbReference type="Rhea" id="RHEA-COMP:19090"/>
        <dbReference type="ChEBI" id="CHEBI:15378"/>
        <dbReference type="ChEBI" id="CHEBI:57856"/>
        <dbReference type="ChEBI" id="CHEBI:59789"/>
        <dbReference type="ChEBI" id="CHEBI:167623"/>
        <dbReference type="ChEBI" id="CHEBI:172880"/>
    </reaction>
    <physiologicalReaction direction="left-to-right" evidence="3">
        <dbReference type="Rhea" id="RHEA:78508"/>
    </physiologicalReaction>
</comment>
<dbReference type="Gene3D" id="3.40.50.150">
    <property type="entry name" value="Vaccinia Virus protein VP39"/>
    <property type="match status" value="1"/>
</dbReference>
<dbReference type="InterPro" id="IPR019012">
    <property type="entry name" value="RNA_cap_Gua-N2-MeTrfase"/>
</dbReference>
<dbReference type="AlphaFoldDB" id="A0A6G0ZF77"/>
<protein>
    <recommendedName>
        <fullName evidence="1">Trimethylguanosine synthase</fullName>
    </recommendedName>
    <alternativeName>
        <fullName evidence="7">Cap-specific guanine-N(2) methyltransferase</fullName>
    </alternativeName>
</protein>
<evidence type="ECO:0000256" key="1">
    <source>
        <dbReference type="ARBA" id="ARBA00018517"/>
    </source>
</evidence>
<evidence type="ECO:0000256" key="2">
    <source>
        <dbReference type="ARBA" id="ARBA00025783"/>
    </source>
</evidence>
<reference evidence="8 9" key="1">
    <citation type="submission" date="2019-08" db="EMBL/GenBank/DDBJ databases">
        <title>Whole genome of Aphis craccivora.</title>
        <authorList>
            <person name="Voronova N.V."/>
            <person name="Shulinski R.S."/>
            <person name="Bandarenka Y.V."/>
            <person name="Zhorov D.G."/>
            <person name="Warner D."/>
        </authorList>
    </citation>
    <scope>NUCLEOTIDE SEQUENCE [LARGE SCALE GENOMIC DNA]</scope>
    <source>
        <strain evidence="8">180601</strain>
        <tissue evidence="8">Whole Body</tissue>
    </source>
</reference>
<evidence type="ECO:0000256" key="6">
    <source>
        <dbReference type="ARBA" id="ARBA00049075"/>
    </source>
</evidence>
<dbReference type="PANTHER" id="PTHR14741:SF32">
    <property type="entry name" value="TRIMETHYLGUANOSINE SYNTHASE"/>
    <property type="match status" value="1"/>
</dbReference>
<dbReference type="CDD" id="cd02440">
    <property type="entry name" value="AdoMet_MTases"/>
    <property type="match status" value="1"/>
</dbReference>
<comment type="catalytic activity">
    <reaction evidence="5">
        <text>a 5'-end (N(2),N(7)-dimethyl 5'-triphosphoguanosine)-ribonucleoside in snRNA + S-adenosyl-L-methionine = a 5'-end (N(2),N(2),N(7)-trimethyl 5'-triphosphoguanosine)-ribonucleoside in snRNA + S-adenosyl-L-homocysteine + H(+)</text>
        <dbReference type="Rhea" id="RHEA:78479"/>
        <dbReference type="Rhea" id="RHEA-COMP:19087"/>
        <dbReference type="Rhea" id="RHEA-COMP:19089"/>
        <dbReference type="ChEBI" id="CHEBI:15378"/>
        <dbReference type="ChEBI" id="CHEBI:57856"/>
        <dbReference type="ChEBI" id="CHEBI:59789"/>
        <dbReference type="ChEBI" id="CHEBI:167623"/>
        <dbReference type="ChEBI" id="CHEBI:172880"/>
    </reaction>
    <physiologicalReaction direction="left-to-right" evidence="5">
        <dbReference type="Rhea" id="RHEA:78480"/>
    </physiologicalReaction>
</comment>
<evidence type="ECO:0000313" key="8">
    <source>
        <dbReference type="EMBL" id="KAF0769305.1"/>
    </source>
</evidence>
<gene>
    <name evidence="8" type="ORF">FWK35_00000751</name>
</gene>
<proteinExistence type="inferred from homology"/>
<evidence type="ECO:0000256" key="5">
    <source>
        <dbReference type="ARBA" id="ARBA00048763"/>
    </source>
</evidence>
<comment type="catalytic activity">
    <reaction evidence="4">
        <text>a 5'-end (N(7)-methyl 5'-triphosphoguanosine)-ribonucleoside in snoRNA + S-adenosyl-L-methionine = a 5'-end (N(2),N(7)-dimethyl 5'-triphosphoguanosine)-ribonucleoside in snoRNA + S-adenosyl-L-homocysteine + H(+)</text>
        <dbReference type="Rhea" id="RHEA:78475"/>
        <dbReference type="Rhea" id="RHEA-COMP:19086"/>
        <dbReference type="Rhea" id="RHEA-COMP:19088"/>
        <dbReference type="ChEBI" id="CHEBI:15378"/>
        <dbReference type="ChEBI" id="CHEBI:57856"/>
        <dbReference type="ChEBI" id="CHEBI:59789"/>
        <dbReference type="ChEBI" id="CHEBI:156461"/>
        <dbReference type="ChEBI" id="CHEBI:172880"/>
    </reaction>
    <physiologicalReaction direction="left-to-right" evidence="4">
        <dbReference type="Rhea" id="RHEA:78476"/>
    </physiologicalReaction>
</comment>
<dbReference type="PANTHER" id="PTHR14741">
    <property type="entry name" value="S-ADENOSYLMETHIONINE-DEPENDENT METHYLTRANSFERASE RELATED"/>
    <property type="match status" value="1"/>
</dbReference>
<evidence type="ECO:0000256" key="4">
    <source>
        <dbReference type="ARBA" id="ARBA00048740"/>
    </source>
</evidence>
<evidence type="ECO:0000256" key="7">
    <source>
        <dbReference type="ARBA" id="ARBA00049790"/>
    </source>
</evidence>